<dbReference type="Gene3D" id="3.40.50.2000">
    <property type="entry name" value="Glycogen Phosphorylase B"/>
    <property type="match status" value="2"/>
</dbReference>
<dbReference type="Pfam" id="PF13692">
    <property type="entry name" value="Glyco_trans_1_4"/>
    <property type="match status" value="1"/>
</dbReference>
<dbReference type="PANTHER" id="PTHR12526:SF630">
    <property type="entry name" value="GLYCOSYLTRANSFERASE"/>
    <property type="match status" value="1"/>
</dbReference>
<dbReference type="SUPFAM" id="SSF53756">
    <property type="entry name" value="UDP-Glycosyltransferase/glycogen phosphorylase"/>
    <property type="match status" value="1"/>
</dbReference>
<feature type="non-terminal residue" evidence="1">
    <location>
        <position position="1"/>
    </location>
</feature>
<proteinExistence type="predicted"/>
<accession>A0A060C953</accession>
<dbReference type="PANTHER" id="PTHR12526">
    <property type="entry name" value="GLYCOSYLTRANSFERASE"/>
    <property type="match status" value="1"/>
</dbReference>
<evidence type="ECO:0000313" key="1">
    <source>
        <dbReference type="EMBL" id="AIA91754.1"/>
    </source>
</evidence>
<name>A0A060C953_9HYPH</name>
<dbReference type="CDD" id="cd03801">
    <property type="entry name" value="GT4_PimA-like"/>
    <property type="match status" value="1"/>
</dbReference>
<dbReference type="AlphaFoldDB" id="A0A060C953"/>
<organism evidence="1">
    <name type="scientific">uncultured Ochrobactrum sp</name>
    <dbReference type="NCBI Taxonomy" id="267632"/>
    <lineage>
        <taxon>Bacteria</taxon>
        <taxon>Pseudomonadati</taxon>
        <taxon>Pseudomonadota</taxon>
        <taxon>Alphaproteobacteria</taxon>
        <taxon>Hyphomicrobiales</taxon>
        <taxon>Brucellaceae</taxon>
        <taxon>Brucella/Ochrobactrum group</taxon>
        <taxon>Ochrobactrum</taxon>
        <taxon>environmental samples</taxon>
    </lineage>
</organism>
<reference evidence="1" key="1">
    <citation type="journal article" date="2013" name="Environ. Microbiol.">
        <title>Seasonally variable intestinal metagenomes of the red palm weevil (Rhynchophorus ferrugineus).</title>
        <authorList>
            <person name="Jia S."/>
            <person name="Zhang X."/>
            <person name="Zhang G."/>
            <person name="Yin A."/>
            <person name="Zhang S."/>
            <person name="Li F."/>
            <person name="Wang L."/>
            <person name="Zhao D."/>
            <person name="Yun Q."/>
            <person name="Tala"/>
            <person name="Wang J."/>
            <person name="Sun G."/>
            <person name="Baabdullah M."/>
            <person name="Yu X."/>
            <person name="Hu S."/>
            <person name="Al-Mssallem I.S."/>
            <person name="Yu J."/>
        </authorList>
    </citation>
    <scope>NUCLEOTIDE SEQUENCE</scope>
</reference>
<sequence length="125" mass="13542">GFQSRPQPADPVLFRPARREAFTLGRLLVVPSRAEAMPYVVLEALAAGLPMIATRVGGIPEVLGADSTALATPDATSIAEKMVGAMREPDWLRAALPSRQTLEQSFSAQTMAREIEKVYVDVLTY</sequence>
<protein>
    <submittedName>
        <fullName evidence="1">Glycos_transf_1</fullName>
    </submittedName>
</protein>
<dbReference type="EMBL" id="KF124437">
    <property type="protein sequence ID" value="AIA91754.1"/>
    <property type="molecule type" value="Genomic_DNA"/>
</dbReference>